<accession>A0ABX5KCI9</accession>
<dbReference type="InterPro" id="IPR057087">
    <property type="entry name" value="Gp12-like"/>
</dbReference>
<dbReference type="RefSeq" id="WP_116614968.1">
    <property type="nucleotide sequence ID" value="NZ_QEOB01000042.1"/>
</dbReference>
<evidence type="ECO:0000313" key="2">
    <source>
        <dbReference type="EMBL" id="PVX61237.1"/>
    </source>
</evidence>
<evidence type="ECO:0000259" key="1">
    <source>
        <dbReference type="Pfam" id="PF23961"/>
    </source>
</evidence>
<reference evidence="2 3" key="1">
    <citation type="submission" date="2018-05" db="EMBL/GenBank/DDBJ databases">
        <title>Genomic Encyclopedia of Type Strains, Phase IV (KMG-V): Genome sequencing to study the core and pangenomes of soil and plant-associated prokaryotes.</title>
        <authorList>
            <person name="Whitman W."/>
        </authorList>
    </citation>
    <scope>NUCLEOTIDE SEQUENCE [LARGE SCALE GENOMIC DNA]</scope>
    <source>
        <strain evidence="2 3">SCZa-39</strain>
    </source>
</reference>
<protein>
    <recommendedName>
        <fullName evidence="1">Phage neck terminator protein gp12-like domain-containing protein</fullName>
    </recommendedName>
</protein>
<gene>
    <name evidence="2" type="ORF">C7402_14228</name>
</gene>
<sequence>MALSLTEAQTLTALRSFLLAIMPAGMEIVRGLDNRVPEPVGPDFITMTPILRDRLATNVDSSQDCAFTGSISGATLTVTAMNIGTVAVGATLFGAGIAAATTITATGTGTGGIGSYTVSPAQTVASETMAAGSKNMLQATKVTVQLDVHGPGSGDNAAIITTAFRDEYAVDSFSSSGFDVAPLYADEARQMPFLNENQQIEERWVVEVVMQTNPIVSVPQQYAAQLNAALIDVDASYPTE</sequence>
<feature type="domain" description="Phage neck terminator protein gp12-like" evidence="1">
    <location>
        <begin position="125"/>
        <end position="222"/>
    </location>
</feature>
<keyword evidence="3" id="KW-1185">Reference proteome</keyword>
<organism evidence="2 3">
    <name type="scientific">Paraburkholderia unamae</name>
    <dbReference type="NCBI Taxonomy" id="219649"/>
    <lineage>
        <taxon>Bacteria</taxon>
        <taxon>Pseudomonadati</taxon>
        <taxon>Pseudomonadota</taxon>
        <taxon>Betaproteobacteria</taxon>
        <taxon>Burkholderiales</taxon>
        <taxon>Burkholderiaceae</taxon>
        <taxon>Paraburkholderia</taxon>
    </lineage>
</organism>
<dbReference type="Pfam" id="PF23961">
    <property type="entry name" value="Phage_tail_terminator_9"/>
    <property type="match status" value="1"/>
</dbReference>
<dbReference type="Proteomes" id="UP000245712">
    <property type="component" value="Unassembled WGS sequence"/>
</dbReference>
<dbReference type="NCBIfam" id="NF047498">
    <property type="entry name" value="LIC_12616_fam"/>
    <property type="match status" value="1"/>
</dbReference>
<evidence type="ECO:0000313" key="3">
    <source>
        <dbReference type="Proteomes" id="UP000245712"/>
    </source>
</evidence>
<dbReference type="EMBL" id="QEOB01000042">
    <property type="protein sequence ID" value="PVX61237.1"/>
    <property type="molecule type" value="Genomic_DNA"/>
</dbReference>
<proteinExistence type="predicted"/>
<comment type="caution">
    <text evidence="2">The sequence shown here is derived from an EMBL/GenBank/DDBJ whole genome shotgun (WGS) entry which is preliminary data.</text>
</comment>
<name>A0ABX5KCI9_9BURK</name>